<keyword evidence="4" id="KW-1185">Reference proteome</keyword>
<dbReference type="Pfam" id="PF09736">
    <property type="entry name" value="Bud13"/>
    <property type="match status" value="1"/>
</dbReference>
<feature type="region of interest" description="Disordered" evidence="2">
    <location>
        <begin position="293"/>
        <end position="312"/>
    </location>
</feature>
<gene>
    <name evidence="3" type="primary">CWC26</name>
    <name evidence="3" type="ORF">GLX27_000369</name>
</gene>
<feature type="compositionally biased region" description="Basic and acidic residues" evidence="2">
    <location>
        <begin position="238"/>
        <end position="262"/>
    </location>
</feature>
<accession>A0ABY8EJ31</accession>
<evidence type="ECO:0000256" key="2">
    <source>
        <dbReference type="SAM" id="MobiDB-lite"/>
    </source>
</evidence>
<protein>
    <submittedName>
        <fullName evidence="3">Pre-mRNA-splicing factor cwc26</fullName>
    </submittedName>
</protein>
<evidence type="ECO:0000313" key="4">
    <source>
        <dbReference type="Proteomes" id="UP000818624"/>
    </source>
</evidence>
<feature type="compositionally biased region" description="Acidic residues" evidence="2">
    <location>
        <begin position="61"/>
        <end position="71"/>
    </location>
</feature>
<feature type="compositionally biased region" description="Low complexity" evidence="2">
    <location>
        <begin position="109"/>
        <end position="121"/>
    </location>
</feature>
<feature type="compositionally biased region" description="Basic and acidic residues" evidence="2">
    <location>
        <begin position="221"/>
        <end position="231"/>
    </location>
</feature>
<proteinExistence type="inferred from homology"/>
<feature type="compositionally biased region" description="Basic and acidic residues" evidence="2">
    <location>
        <begin position="190"/>
        <end position="205"/>
    </location>
</feature>
<dbReference type="EMBL" id="CP046234">
    <property type="protein sequence ID" value="WFD45745.1"/>
    <property type="molecule type" value="Genomic_DNA"/>
</dbReference>
<dbReference type="InterPro" id="IPR018609">
    <property type="entry name" value="Bud13"/>
</dbReference>
<dbReference type="InterPro" id="IPR051112">
    <property type="entry name" value="CWC26_splicing_factor"/>
</dbReference>
<evidence type="ECO:0000313" key="3">
    <source>
        <dbReference type="EMBL" id="WFD45745.1"/>
    </source>
</evidence>
<feature type="region of interest" description="Disordered" evidence="2">
    <location>
        <begin position="221"/>
        <end position="262"/>
    </location>
</feature>
<name>A0ABY8EJ31_MALFU</name>
<feature type="compositionally biased region" description="Polar residues" evidence="2">
    <location>
        <begin position="80"/>
        <end position="90"/>
    </location>
</feature>
<dbReference type="Proteomes" id="UP000818624">
    <property type="component" value="Chromosome 1"/>
</dbReference>
<evidence type="ECO:0000256" key="1">
    <source>
        <dbReference type="ARBA" id="ARBA00011069"/>
    </source>
</evidence>
<organism evidence="3 4">
    <name type="scientific">Malassezia furfur</name>
    <name type="common">Pityriasis versicolor infection agent</name>
    <name type="synonym">Pityrosporum furfur</name>
    <dbReference type="NCBI Taxonomy" id="55194"/>
    <lineage>
        <taxon>Eukaryota</taxon>
        <taxon>Fungi</taxon>
        <taxon>Dikarya</taxon>
        <taxon>Basidiomycota</taxon>
        <taxon>Ustilaginomycotina</taxon>
        <taxon>Malasseziomycetes</taxon>
        <taxon>Malasseziales</taxon>
        <taxon>Malasseziaceae</taxon>
        <taxon>Malassezia</taxon>
    </lineage>
</organism>
<dbReference type="PANTHER" id="PTHR31809:SF0">
    <property type="entry name" value="BUD13 HOMOLOG"/>
    <property type="match status" value="1"/>
</dbReference>
<feature type="compositionally biased region" description="Basic and acidic residues" evidence="2">
    <location>
        <begin position="163"/>
        <end position="181"/>
    </location>
</feature>
<feature type="region of interest" description="Disordered" evidence="2">
    <location>
        <begin position="61"/>
        <end position="205"/>
    </location>
</feature>
<reference evidence="3 4" key="1">
    <citation type="journal article" date="2020" name="Elife">
        <title>Loss of centromere function drives karyotype evolution in closely related Malassezia species.</title>
        <authorList>
            <person name="Sankaranarayanan S.R."/>
            <person name="Ianiri G."/>
            <person name="Coelho M.A."/>
            <person name="Reza M.H."/>
            <person name="Thimmappa B.C."/>
            <person name="Ganguly P."/>
            <person name="Vadnala R.N."/>
            <person name="Sun S."/>
            <person name="Siddharthan R."/>
            <person name="Tellgren-Roth C."/>
            <person name="Dawson T.L."/>
            <person name="Heitman J."/>
            <person name="Sanyal K."/>
        </authorList>
    </citation>
    <scope>NUCLEOTIDE SEQUENCE [LARGE SCALE GENOMIC DNA]</scope>
    <source>
        <strain evidence="3">CBS14141</strain>
    </source>
</reference>
<comment type="similarity">
    <text evidence="1">Belongs to the CWC26 family.</text>
</comment>
<sequence>MPDPSLEQYLAEHYYSGPKADAVLKRYGEDGKKKKKRKHRTESNDALIIKDDSAVWFGDEPEAEDAEEEVVPEAIPDAQYLQTSGRTSKPSGWVNVRQGEPQPATTHPSSLGQSASGSSEGIGMAADAPKSAMQMETMHTESSVTPAPVPIKAGLMSGAQLRAQREAREAAERAEREHEAAEAAENEDDIPPHQETVYRDASGRRIDLAEEEARIREEHLQAERKKREREQWNQGLVQRREREEQRRELDRMQKEGVARHADDTRMNEAHKGKTHWDDPASGFLTRRSGRRVIRPQYEGPPPPPNRFNIRPGYRWDGVDRGNGFERKLFLKINSNQRLRSEYQMWSAEDM</sequence>
<dbReference type="PANTHER" id="PTHR31809">
    <property type="entry name" value="BUD13 HOMOLOG"/>
    <property type="match status" value="1"/>
</dbReference>